<organism evidence="18 19">
    <name type="scientific">Papaver nudicaule</name>
    <name type="common">Iceland poppy</name>
    <dbReference type="NCBI Taxonomy" id="74823"/>
    <lineage>
        <taxon>Eukaryota</taxon>
        <taxon>Viridiplantae</taxon>
        <taxon>Streptophyta</taxon>
        <taxon>Embryophyta</taxon>
        <taxon>Tracheophyta</taxon>
        <taxon>Spermatophyta</taxon>
        <taxon>Magnoliopsida</taxon>
        <taxon>Ranunculales</taxon>
        <taxon>Papaveraceae</taxon>
        <taxon>Papaveroideae</taxon>
        <taxon>Papaver</taxon>
    </lineage>
</organism>
<evidence type="ECO:0000256" key="12">
    <source>
        <dbReference type="ARBA" id="ARBA00022989"/>
    </source>
</evidence>
<protein>
    <recommendedName>
        <fullName evidence="17">Potassium channel domain-containing protein</fullName>
    </recommendedName>
</protein>
<dbReference type="SUPFAM" id="SSF47473">
    <property type="entry name" value="EF-hand"/>
    <property type="match status" value="1"/>
</dbReference>
<dbReference type="SUPFAM" id="SSF81324">
    <property type="entry name" value="Voltage-gated potassium channels"/>
    <property type="match status" value="2"/>
</dbReference>
<dbReference type="GO" id="GO:0015271">
    <property type="term" value="F:outward rectifier potassium channel activity"/>
    <property type="evidence" value="ECO:0007669"/>
    <property type="project" value="TreeGrafter"/>
</dbReference>
<dbReference type="GO" id="GO:0009705">
    <property type="term" value="C:plant-type vacuole membrane"/>
    <property type="evidence" value="ECO:0007669"/>
    <property type="project" value="TreeGrafter"/>
</dbReference>
<dbReference type="Pfam" id="PF07885">
    <property type="entry name" value="Ion_trans_2"/>
    <property type="match status" value="2"/>
</dbReference>
<feature type="domain" description="Potassium channel" evidence="17">
    <location>
        <begin position="242"/>
        <end position="310"/>
    </location>
</feature>
<dbReference type="GO" id="GO:0030322">
    <property type="term" value="P:stabilization of membrane potential"/>
    <property type="evidence" value="ECO:0007669"/>
    <property type="project" value="TreeGrafter"/>
</dbReference>
<keyword evidence="6 16" id="KW-0812">Transmembrane</keyword>
<keyword evidence="13" id="KW-0406">Ion transport</keyword>
<dbReference type="FunFam" id="1.10.287.70:FF:000102">
    <property type="entry name" value="Two-pore potassium channel 3"/>
    <property type="match status" value="1"/>
</dbReference>
<gene>
    <name evidence="18" type="ORF">MKW94_028110</name>
</gene>
<dbReference type="PRINTS" id="PR01333">
    <property type="entry name" value="2POREKCHANEL"/>
</dbReference>
<keyword evidence="9" id="KW-0631">Potassium channel</keyword>
<dbReference type="InterPro" id="IPR018247">
    <property type="entry name" value="EF_Hand_1_Ca_BS"/>
</dbReference>
<keyword evidence="12 16" id="KW-1133">Transmembrane helix</keyword>
<comment type="subcellular location">
    <subcellularLocation>
        <location evidence="1">Membrane</location>
        <topology evidence="1">Multi-pass membrane protein</topology>
    </subcellularLocation>
</comment>
<comment type="caution">
    <text evidence="18">The sequence shown here is derived from an EMBL/GenBank/DDBJ whole genome shotgun (WGS) entry which is preliminary data.</text>
</comment>
<reference evidence="18" key="1">
    <citation type="submission" date="2022-03" db="EMBL/GenBank/DDBJ databases">
        <title>A functionally conserved STORR gene fusion in Papaver species that diverged 16.8 million years ago.</title>
        <authorList>
            <person name="Catania T."/>
        </authorList>
    </citation>
    <scope>NUCLEOTIDE SEQUENCE</scope>
    <source>
        <strain evidence="18">S-191538</strain>
    </source>
</reference>
<evidence type="ECO:0000256" key="10">
    <source>
        <dbReference type="ARBA" id="ARBA00022837"/>
    </source>
</evidence>
<proteinExistence type="inferred from homology"/>
<dbReference type="GO" id="GO:0022841">
    <property type="term" value="F:potassium ion leak channel activity"/>
    <property type="evidence" value="ECO:0007669"/>
    <property type="project" value="TreeGrafter"/>
</dbReference>
<evidence type="ECO:0000256" key="11">
    <source>
        <dbReference type="ARBA" id="ARBA00022958"/>
    </source>
</evidence>
<evidence type="ECO:0000256" key="14">
    <source>
        <dbReference type="ARBA" id="ARBA00023136"/>
    </source>
</evidence>
<dbReference type="Gene3D" id="1.10.287.70">
    <property type="match status" value="2"/>
</dbReference>
<feature type="transmembrane region" description="Helical" evidence="16">
    <location>
        <begin position="132"/>
        <end position="151"/>
    </location>
</feature>
<sequence length="398" mass="44503">MEREPLLASHVQDEFKPPQSIANQVIYEDIKDPFLSGSQSNSSSSSSVVGEFRRLERRNSGLTRSRTAPALPIMRDLIRNDDQTLTLEEKTKHDSDSMVRQALILLIIYLIAGVAIYSFNKEKFSVIETHPVVDALYFCVVTMSTIGYGDITPLTHATKVFACVFVLIGFGFIDILLTGLVNHALDLQETLFLATSHVNLGSRPPTDASRNSRFSVRNYIFDIEKGRMRIRMKVGLAIGVVILCIGVGALVLHFVEKLDVVDSIYLSVMSVTTVGYGDKAFKTLQGRLFALLWLLVSTLAVARAFLYLAELRINRRHRIMAKKVLHKEITVRDLLAADINCNGFLSKSDYVIHKLKEMGKINDKDILQICNQFDKIDPNNSGKITLPELLRASSVVQS</sequence>
<name>A0AA41VL82_PAPNU</name>
<evidence type="ECO:0000256" key="13">
    <source>
        <dbReference type="ARBA" id="ARBA00023065"/>
    </source>
</evidence>
<dbReference type="PANTHER" id="PTHR11003:SF268">
    <property type="entry name" value="TWO-PORE POTASSIUM CHANNEL 4-RELATED"/>
    <property type="match status" value="1"/>
</dbReference>
<comment type="similarity">
    <text evidence="2">Belongs to the two pore domain potassium channel (TC 1.A.1.7) family.</text>
</comment>
<feature type="domain" description="Potassium channel" evidence="17">
    <location>
        <begin position="104"/>
        <end position="180"/>
    </location>
</feature>
<dbReference type="GO" id="GO:0046872">
    <property type="term" value="F:metal ion binding"/>
    <property type="evidence" value="ECO:0007669"/>
    <property type="project" value="UniProtKB-KW"/>
</dbReference>
<evidence type="ECO:0000256" key="15">
    <source>
        <dbReference type="ARBA" id="ARBA00023303"/>
    </source>
</evidence>
<dbReference type="AlphaFoldDB" id="A0AA41VL82"/>
<evidence type="ECO:0000256" key="16">
    <source>
        <dbReference type="SAM" id="Phobius"/>
    </source>
</evidence>
<dbReference type="InterPro" id="IPR013099">
    <property type="entry name" value="K_chnl_dom"/>
</dbReference>
<feature type="transmembrane region" description="Helical" evidence="16">
    <location>
        <begin position="234"/>
        <end position="255"/>
    </location>
</feature>
<feature type="transmembrane region" description="Helical" evidence="16">
    <location>
        <begin position="157"/>
        <end position="177"/>
    </location>
</feature>
<feature type="transmembrane region" description="Helical" evidence="16">
    <location>
        <begin position="102"/>
        <end position="120"/>
    </location>
</feature>
<keyword evidence="19" id="KW-1185">Reference proteome</keyword>
<evidence type="ECO:0000313" key="18">
    <source>
        <dbReference type="EMBL" id="MCL7043163.1"/>
    </source>
</evidence>
<comment type="subunit">
    <text evidence="3">Homodimer.</text>
</comment>
<keyword evidence="4" id="KW-0813">Transport</keyword>
<accession>A0AA41VL82</accession>
<keyword evidence="8" id="KW-0677">Repeat</keyword>
<dbReference type="Gene3D" id="1.10.238.10">
    <property type="entry name" value="EF-hand"/>
    <property type="match status" value="1"/>
</dbReference>
<dbReference type="Proteomes" id="UP001177140">
    <property type="component" value="Unassembled WGS sequence"/>
</dbReference>
<dbReference type="GO" id="GO:0005886">
    <property type="term" value="C:plasma membrane"/>
    <property type="evidence" value="ECO:0007669"/>
    <property type="project" value="TreeGrafter"/>
</dbReference>
<keyword evidence="15" id="KW-0407">Ion channel</keyword>
<evidence type="ECO:0000256" key="2">
    <source>
        <dbReference type="ARBA" id="ARBA00010159"/>
    </source>
</evidence>
<evidence type="ECO:0000259" key="17">
    <source>
        <dbReference type="Pfam" id="PF07885"/>
    </source>
</evidence>
<dbReference type="InterPro" id="IPR011992">
    <property type="entry name" value="EF-hand-dom_pair"/>
</dbReference>
<keyword evidence="11" id="KW-0630">Potassium</keyword>
<dbReference type="InterPro" id="IPR003280">
    <property type="entry name" value="2pore_dom_K_chnl"/>
</dbReference>
<evidence type="ECO:0000256" key="3">
    <source>
        <dbReference type="ARBA" id="ARBA00011738"/>
    </source>
</evidence>
<keyword evidence="5" id="KW-0633">Potassium transport</keyword>
<evidence type="ECO:0000256" key="5">
    <source>
        <dbReference type="ARBA" id="ARBA00022538"/>
    </source>
</evidence>
<feature type="transmembrane region" description="Helical" evidence="16">
    <location>
        <begin position="288"/>
        <end position="309"/>
    </location>
</feature>
<keyword evidence="14 16" id="KW-0472">Membrane</keyword>
<keyword evidence="10" id="KW-0106">Calcium</keyword>
<evidence type="ECO:0000256" key="1">
    <source>
        <dbReference type="ARBA" id="ARBA00004141"/>
    </source>
</evidence>
<evidence type="ECO:0000256" key="7">
    <source>
        <dbReference type="ARBA" id="ARBA00022723"/>
    </source>
</evidence>
<evidence type="ECO:0000256" key="9">
    <source>
        <dbReference type="ARBA" id="ARBA00022826"/>
    </source>
</evidence>
<evidence type="ECO:0000256" key="8">
    <source>
        <dbReference type="ARBA" id="ARBA00022737"/>
    </source>
</evidence>
<dbReference type="EMBL" id="JAJJMA010243575">
    <property type="protein sequence ID" value="MCL7043163.1"/>
    <property type="molecule type" value="Genomic_DNA"/>
</dbReference>
<evidence type="ECO:0000313" key="19">
    <source>
        <dbReference type="Proteomes" id="UP001177140"/>
    </source>
</evidence>
<keyword evidence="7" id="KW-0479">Metal-binding</keyword>
<evidence type="ECO:0000256" key="4">
    <source>
        <dbReference type="ARBA" id="ARBA00022448"/>
    </source>
</evidence>
<evidence type="ECO:0000256" key="6">
    <source>
        <dbReference type="ARBA" id="ARBA00022692"/>
    </source>
</evidence>
<dbReference type="PROSITE" id="PS00018">
    <property type="entry name" value="EF_HAND_1"/>
    <property type="match status" value="1"/>
</dbReference>
<dbReference type="PANTHER" id="PTHR11003">
    <property type="entry name" value="POTASSIUM CHANNEL, SUBFAMILY K"/>
    <property type="match status" value="1"/>
</dbReference>